<dbReference type="Gene3D" id="3.40.50.300">
    <property type="entry name" value="P-loop containing nucleotide triphosphate hydrolases"/>
    <property type="match status" value="1"/>
</dbReference>
<comment type="subcellular location">
    <subcellularLocation>
        <location evidence="1 7">Nucleus</location>
        <location evidence="1 7">Nucleolus</location>
    </subcellularLocation>
</comment>
<dbReference type="SUPFAM" id="SSF52540">
    <property type="entry name" value="P-loop containing nucleoside triphosphate hydrolases"/>
    <property type="match status" value="1"/>
</dbReference>
<dbReference type="FunFam" id="1.10.1580.10:FF:000001">
    <property type="entry name" value="Nucleolar GTP-binding protein 2"/>
    <property type="match status" value="1"/>
</dbReference>
<dbReference type="AlphaFoldDB" id="A0A7J6C726"/>
<dbReference type="InterPro" id="IPR024929">
    <property type="entry name" value="GNL2_CP_dom"/>
</dbReference>
<dbReference type="InterPro" id="IPR023179">
    <property type="entry name" value="GTP-bd_ortho_bundle_sf"/>
</dbReference>
<dbReference type="Gene3D" id="1.10.1580.10">
    <property type="match status" value="1"/>
</dbReference>
<organism evidence="10 11">
    <name type="scientific">Onychostoma macrolepis</name>
    <dbReference type="NCBI Taxonomy" id="369639"/>
    <lineage>
        <taxon>Eukaryota</taxon>
        <taxon>Metazoa</taxon>
        <taxon>Chordata</taxon>
        <taxon>Craniata</taxon>
        <taxon>Vertebrata</taxon>
        <taxon>Euteleostomi</taxon>
        <taxon>Actinopterygii</taxon>
        <taxon>Neopterygii</taxon>
        <taxon>Teleostei</taxon>
        <taxon>Ostariophysi</taxon>
        <taxon>Cypriniformes</taxon>
        <taxon>Cyprinidae</taxon>
        <taxon>Acrossocheilinae</taxon>
        <taxon>Onychostoma</taxon>
    </lineage>
</organism>
<dbReference type="EMBL" id="JAAMOB010000016">
    <property type="protein sequence ID" value="KAF4103006.1"/>
    <property type="molecule type" value="Genomic_DNA"/>
</dbReference>
<feature type="region of interest" description="Disordered" evidence="8">
    <location>
        <begin position="553"/>
        <end position="608"/>
    </location>
</feature>
<evidence type="ECO:0000256" key="1">
    <source>
        <dbReference type="ARBA" id="ARBA00004604"/>
    </source>
</evidence>
<feature type="region of interest" description="Disordered" evidence="8">
    <location>
        <begin position="1"/>
        <end position="35"/>
    </location>
</feature>
<feature type="region of interest" description="Disordered" evidence="8">
    <location>
        <begin position="664"/>
        <end position="729"/>
    </location>
</feature>
<dbReference type="InterPro" id="IPR050755">
    <property type="entry name" value="TRAFAC_YlqF/YawG_RiboMat"/>
</dbReference>
<keyword evidence="11" id="KW-1185">Reference proteome</keyword>
<evidence type="ECO:0000256" key="6">
    <source>
        <dbReference type="ARBA" id="ARBA00065814"/>
    </source>
</evidence>
<proteinExistence type="inferred from homology"/>
<feature type="compositionally biased region" description="Acidic residues" evidence="8">
    <location>
        <begin position="557"/>
        <end position="582"/>
    </location>
</feature>
<dbReference type="Pfam" id="PF08153">
    <property type="entry name" value="NGP1NT"/>
    <property type="match status" value="1"/>
</dbReference>
<feature type="domain" description="CP-type G" evidence="9">
    <location>
        <begin position="207"/>
        <end position="368"/>
    </location>
</feature>
<keyword evidence="2 7" id="KW-0547">Nucleotide-binding</keyword>
<dbReference type="InterPro" id="IPR012971">
    <property type="entry name" value="NOG2_N_dom"/>
</dbReference>
<feature type="compositionally biased region" description="Basic and acidic residues" evidence="8">
    <location>
        <begin position="597"/>
        <end position="608"/>
    </location>
</feature>
<dbReference type="PANTHER" id="PTHR11089:SF9">
    <property type="entry name" value="NUCLEOLAR GTP-BINDING PROTEIN 2"/>
    <property type="match status" value="1"/>
</dbReference>
<comment type="similarity">
    <text evidence="7">Belongs to the TRAFAC class YlqF/YawG GTPase family. NOG2 subfamily.</text>
</comment>
<dbReference type="FunFam" id="3.40.50.300:FF:000559">
    <property type="entry name" value="Nuclear/nucleolar GTPase 2"/>
    <property type="match status" value="1"/>
</dbReference>
<dbReference type="InterPro" id="IPR006073">
    <property type="entry name" value="GTP-bd"/>
</dbReference>
<name>A0A7J6C726_9TELE</name>
<accession>A0A7J6C726</accession>
<keyword evidence="4 7" id="KW-0539">Nucleus</keyword>
<gene>
    <name evidence="10" type="ORF">G5714_015889</name>
</gene>
<dbReference type="PROSITE" id="PS51721">
    <property type="entry name" value="G_CP"/>
    <property type="match status" value="1"/>
</dbReference>
<dbReference type="OrthoDB" id="444945at2759"/>
<evidence type="ECO:0000256" key="8">
    <source>
        <dbReference type="SAM" id="MobiDB-lite"/>
    </source>
</evidence>
<feature type="compositionally biased region" description="Basic and acidic residues" evidence="8">
    <location>
        <begin position="682"/>
        <end position="693"/>
    </location>
</feature>
<dbReference type="GO" id="GO:0005730">
    <property type="term" value="C:nucleolus"/>
    <property type="evidence" value="ECO:0007669"/>
    <property type="project" value="UniProtKB-SubCell"/>
</dbReference>
<evidence type="ECO:0000256" key="7">
    <source>
        <dbReference type="RuleBase" id="RU364023"/>
    </source>
</evidence>
<dbReference type="PRINTS" id="PR00326">
    <property type="entry name" value="GTP1OBG"/>
</dbReference>
<keyword evidence="3 7" id="KW-0342">GTP-binding</keyword>
<evidence type="ECO:0000256" key="5">
    <source>
        <dbReference type="ARBA" id="ARBA00054763"/>
    </source>
</evidence>
<evidence type="ECO:0000259" key="9">
    <source>
        <dbReference type="PROSITE" id="PS51721"/>
    </source>
</evidence>
<dbReference type="Proteomes" id="UP000579812">
    <property type="component" value="Unassembled WGS sequence"/>
</dbReference>
<evidence type="ECO:0000313" key="11">
    <source>
        <dbReference type="Proteomes" id="UP000579812"/>
    </source>
</evidence>
<comment type="function">
    <text evidence="5">GTPase that associates with pre-60S ribosomal subunits in the nucleolus and is required for their nuclear export and maturation. May promote cell proliferation possibly by increasing p53/TP53 protein levels, and consequently those of its downstream product CDKN1A/p21, and decreasing RPL23A protein levels.</text>
</comment>
<dbReference type="InterPro" id="IPR030378">
    <property type="entry name" value="G_CP_dom"/>
</dbReference>
<feature type="compositionally biased region" description="Low complexity" evidence="8">
    <location>
        <begin position="10"/>
        <end position="21"/>
    </location>
</feature>
<comment type="caution">
    <text evidence="10">The sequence shown here is derived from an EMBL/GenBank/DDBJ whole genome shotgun (WGS) entry which is preliminary data.</text>
</comment>
<evidence type="ECO:0000256" key="4">
    <source>
        <dbReference type="ARBA" id="ARBA00023242"/>
    </source>
</evidence>
<protein>
    <recommendedName>
        <fullName evidence="7">Nucleolar GTP-binding protein 2</fullName>
    </recommendedName>
</protein>
<dbReference type="PANTHER" id="PTHR11089">
    <property type="entry name" value="GTP-BINDING PROTEIN-RELATED"/>
    <property type="match status" value="1"/>
</dbReference>
<dbReference type="GO" id="GO:0005525">
    <property type="term" value="F:GTP binding"/>
    <property type="evidence" value="ECO:0007669"/>
    <property type="project" value="UniProtKB-KW"/>
</dbReference>
<dbReference type="InterPro" id="IPR027417">
    <property type="entry name" value="P-loop_NTPase"/>
</dbReference>
<evidence type="ECO:0000256" key="3">
    <source>
        <dbReference type="ARBA" id="ARBA00023134"/>
    </source>
</evidence>
<comment type="subunit">
    <text evidence="6">Interacts with LYAR and RPL23A. Interacts with the nuclear importin-beta receptor and, at a lower extent, with importin-alpha.</text>
</comment>
<evidence type="ECO:0000313" key="10">
    <source>
        <dbReference type="EMBL" id="KAF4103006.1"/>
    </source>
</evidence>
<dbReference type="Pfam" id="PF01926">
    <property type="entry name" value="MMR_HSR1"/>
    <property type="match status" value="1"/>
</dbReference>
<reference evidence="10 11" key="1">
    <citation type="submission" date="2020-04" db="EMBL/GenBank/DDBJ databases">
        <title>Chromosome-level genome assembly of a cyprinid fish Onychostoma macrolepis by integration of Nanopore Sequencing, Bionano and Hi-C technology.</title>
        <authorList>
            <person name="Wang D."/>
        </authorList>
    </citation>
    <scope>NUCLEOTIDE SEQUENCE [LARGE SCALE GENOMIC DNA]</scope>
    <source>
        <strain evidence="10">SWU-2019</strain>
        <tissue evidence="10">Muscle</tissue>
    </source>
</reference>
<sequence length="729" mass="83204">MVKPKFKGKSSINPSNSSSNPDRVKGAGGNNMRDRATIKRLNMYRQKQRCNSRGKVIKPLQYQSTVAPGTVARVEPNIKWFANTRVIKQSSLQKFQEEMNAVKKDPYRVVMKQSKLPMSLLHDRIKAHNSKVHILDTETFETTFGPKAQRKRPTLSVGELKDFAERAEVSAQSYNAEKDRDLVSEDSGVKDEAREEIFKKGQSKRIWGELYKVIDSSDVIIQVLDARDPTGTRSKSIESYLKKEKPWKNLIFVLNKCDLIPTWVTKRWVAVLSQEYPTLAFHASLTNSFGKGSLIQLLRQFGKLHSDKKQISVGFIGYPNVGKSSVINTLRSKKVCNVAPLAGETKVWQYITLMRRIFLIDCPGVVYPSDDSETDIVLKGVVQVEKIRNPEDHIGAVLERAKAEYIQKTYRIPSWSSAEDFLEKLAFRTGKLLKGGEPDLSTVSKMVLNDWQRGRIPFFVKPPGCEMDEENKAQPMLEMPEMETKNEELGNRLEAQDVDGASSSQQEDQKLLRQNEEEMQKIFSNVKQNFGKINVAPEFSEEDLVPVEIPDILDPSWSEDEDEQDEENEDNEEDEEKVEEQIGEPQKEESSVSDSPTKAEKKSTCDVNKEMDEKIAKLKHFLDRAKSKHFSAIRIPKGLSEKVFIETTAKQNDAKNLQRKAVNLGKKRKAEDEGPAQPTKLTSKEKRRLERAQKVKKVGVRYYETHNVKNKNKNRKMPLDSKKAKRAKR</sequence>
<dbReference type="CDD" id="cd01858">
    <property type="entry name" value="NGP_1"/>
    <property type="match status" value="1"/>
</dbReference>
<evidence type="ECO:0000256" key="2">
    <source>
        <dbReference type="ARBA" id="ARBA00022741"/>
    </source>
</evidence>